<feature type="region of interest" description="Disordered" evidence="9">
    <location>
        <begin position="1540"/>
        <end position="1560"/>
    </location>
</feature>
<dbReference type="InParanoid" id="A0A2K3DFY2"/>
<dbReference type="EMBL" id="CM008970">
    <property type="protein sequence ID" value="PNW79427.1"/>
    <property type="molecule type" value="Genomic_DNA"/>
</dbReference>
<gene>
    <name evidence="11" type="ORF">CHLRE_09g414650v5</name>
</gene>
<feature type="compositionally biased region" description="Basic and acidic residues" evidence="9">
    <location>
        <begin position="1143"/>
        <end position="1164"/>
    </location>
</feature>
<dbReference type="PROSITE" id="PS00108">
    <property type="entry name" value="PROTEIN_KINASE_ST"/>
    <property type="match status" value="1"/>
</dbReference>
<evidence type="ECO:0000256" key="7">
    <source>
        <dbReference type="ARBA" id="ARBA00047811"/>
    </source>
</evidence>
<dbReference type="InterPro" id="IPR000719">
    <property type="entry name" value="Prot_kinase_dom"/>
</dbReference>
<dbReference type="GO" id="GO:0005737">
    <property type="term" value="C:cytoplasm"/>
    <property type="evidence" value="ECO:0000318"/>
    <property type="project" value="GO_Central"/>
</dbReference>
<dbReference type="PaxDb" id="3055-EDP00927"/>
<evidence type="ECO:0000256" key="3">
    <source>
        <dbReference type="ARBA" id="ARBA00022679"/>
    </source>
</evidence>
<feature type="region of interest" description="Disordered" evidence="9">
    <location>
        <begin position="1136"/>
        <end position="1170"/>
    </location>
</feature>
<dbReference type="SUPFAM" id="SSF56112">
    <property type="entry name" value="Protein kinase-like (PK-like)"/>
    <property type="match status" value="1"/>
</dbReference>
<dbReference type="InterPro" id="IPR050117">
    <property type="entry name" value="MAPK"/>
</dbReference>
<comment type="catalytic activity">
    <reaction evidence="7">
        <text>L-threonyl-[protein] + ATP = O-phospho-L-threonyl-[protein] + ADP + H(+)</text>
        <dbReference type="Rhea" id="RHEA:46608"/>
        <dbReference type="Rhea" id="RHEA-COMP:11060"/>
        <dbReference type="Rhea" id="RHEA-COMP:11605"/>
        <dbReference type="ChEBI" id="CHEBI:15378"/>
        <dbReference type="ChEBI" id="CHEBI:30013"/>
        <dbReference type="ChEBI" id="CHEBI:30616"/>
        <dbReference type="ChEBI" id="CHEBI:61977"/>
        <dbReference type="ChEBI" id="CHEBI:456216"/>
        <dbReference type="EC" id="2.7.11.22"/>
    </reaction>
</comment>
<comment type="catalytic activity">
    <reaction evidence="8">
        <text>L-seryl-[protein] + ATP = O-phospho-L-seryl-[protein] + ADP + H(+)</text>
        <dbReference type="Rhea" id="RHEA:17989"/>
        <dbReference type="Rhea" id="RHEA-COMP:9863"/>
        <dbReference type="Rhea" id="RHEA-COMP:11604"/>
        <dbReference type="ChEBI" id="CHEBI:15378"/>
        <dbReference type="ChEBI" id="CHEBI:29999"/>
        <dbReference type="ChEBI" id="CHEBI:30616"/>
        <dbReference type="ChEBI" id="CHEBI:83421"/>
        <dbReference type="ChEBI" id="CHEBI:456216"/>
        <dbReference type="EC" id="2.7.11.22"/>
    </reaction>
</comment>
<keyword evidence="2" id="KW-0723">Serine/threonine-protein kinase</keyword>
<dbReference type="Gramene" id="PNW79427">
    <property type="protein sequence ID" value="PNW79427"/>
    <property type="gene ID" value="CHLRE_09g414650v5"/>
</dbReference>
<keyword evidence="4" id="KW-0547">Nucleotide-binding</keyword>
<evidence type="ECO:0000313" key="11">
    <source>
        <dbReference type="EMBL" id="PNW79427.1"/>
    </source>
</evidence>
<feature type="region of interest" description="Disordered" evidence="9">
    <location>
        <begin position="982"/>
        <end position="1004"/>
    </location>
</feature>
<protein>
    <recommendedName>
        <fullName evidence="1">cyclin-dependent kinase</fullName>
        <ecNumber evidence="1">2.7.11.22</ecNumber>
    </recommendedName>
</protein>
<dbReference type="Gene3D" id="1.10.510.10">
    <property type="entry name" value="Transferase(Phosphotransferase) domain 1"/>
    <property type="match status" value="1"/>
</dbReference>
<dbReference type="PROSITE" id="PS50011">
    <property type="entry name" value="PROTEIN_KINASE_DOM"/>
    <property type="match status" value="1"/>
</dbReference>
<dbReference type="FunFam" id="1.10.510.10:FF:000980">
    <property type="entry name" value="Predicted protein"/>
    <property type="match status" value="1"/>
</dbReference>
<keyword evidence="12" id="KW-1185">Reference proteome</keyword>
<evidence type="ECO:0000313" key="12">
    <source>
        <dbReference type="Proteomes" id="UP000006906"/>
    </source>
</evidence>
<feature type="region of interest" description="Disordered" evidence="9">
    <location>
        <begin position="1239"/>
        <end position="1284"/>
    </location>
</feature>
<evidence type="ECO:0000256" key="2">
    <source>
        <dbReference type="ARBA" id="ARBA00022527"/>
    </source>
</evidence>
<dbReference type="GO" id="GO:0004693">
    <property type="term" value="F:cyclin-dependent protein serine/threonine kinase activity"/>
    <property type="evidence" value="ECO:0007669"/>
    <property type="project" value="UniProtKB-EC"/>
</dbReference>
<keyword evidence="6" id="KW-0067">ATP-binding</keyword>
<feature type="compositionally biased region" description="Low complexity" evidence="9">
    <location>
        <begin position="1212"/>
        <end position="1229"/>
    </location>
</feature>
<keyword evidence="5" id="KW-0418">Kinase</keyword>
<feature type="region of interest" description="Disordered" evidence="9">
    <location>
        <begin position="1387"/>
        <end position="1413"/>
    </location>
</feature>
<accession>A0A2K3DFY2</accession>
<feature type="compositionally biased region" description="Low complexity" evidence="9">
    <location>
        <begin position="1598"/>
        <end position="1618"/>
    </location>
</feature>
<dbReference type="GO" id="GO:0005634">
    <property type="term" value="C:nucleus"/>
    <property type="evidence" value="ECO:0000318"/>
    <property type="project" value="GO_Central"/>
</dbReference>
<feature type="region of interest" description="Disordered" evidence="9">
    <location>
        <begin position="1212"/>
        <end position="1231"/>
    </location>
</feature>
<name>A0A2K3DFY2_CHLRE</name>
<dbReference type="PANTHER" id="PTHR24055">
    <property type="entry name" value="MITOGEN-ACTIVATED PROTEIN KINASE"/>
    <property type="match status" value="1"/>
</dbReference>
<feature type="region of interest" description="Disordered" evidence="9">
    <location>
        <begin position="1359"/>
        <end position="1378"/>
    </location>
</feature>
<evidence type="ECO:0000256" key="5">
    <source>
        <dbReference type="ARBA" id="ARBA00022777"/>
    </source>
</evidence>
<evidence type="ECO:0000256" key="9">
    <source>
        <dbReference type="SAM" id="MobiDB-lite"/>
    </source>
</evidence>
<feature type="region of interest" description="Disordered" evidence="9">
    <location>
        <begin position="1598"/>
        <end position="1624"/>
    </location>
</feature>
<dbReference type="OrthoDB" id="551635at2759"/>
<organism evidence="11 12">
    <name type="scientific">Chlamydomonas reinhardtii</name>
    <name type="common">Chlamydomonas smithii</name>
    <dbReference type="NCBI Taxonomy" id="3055"/>
    <lineage>
        <taxon>Eukaryota</taxon>
        <taxon>Viridiplantae</taxon>
        <taxon>Chlorophyta</taxon>
        <taxon>core chlorophytes</taxon>
        <taxon>Chlorophyceae</taxon>
        <taxon>CS clade</taxon>
        <taxon>Chlamydomonadales</taxon>
        <taxon>Chlamydomonadaceae</taxon>
        <taxon>Chlamydomonas</taxon>
    </lineage>
</organism>
<sequence>MERYSYIGTISSGAYGVVYKCIDSASGGFVAAKGIRSAHTDTEVMRLTLREVKVLKLLPPHANIVHLLEAFRSKSGRVYLIFDYVERSLYQELDRHPNGALPPPMVKSIAWQLLHALAHCHEHKVVHRDIKPANVLLTGYTAGGGSGGVAKLCDFGFARLVRNAPVPPGAAAAAAATARADGVLDAHSRLSSYVMTRWYRPPEVLLGDPTYGTPIDIWSLGCTLAELATGRPLFPGSNTLDQLWRIMRCLGPLPPHHMARVQLDRRLAPLASPPPRSRSLQQRLPEVPPDLLQLLAACLELDPRRRPTARKLLQAPYFHDLPHLLAGTDLARHLPYAAAAAPVHITCTINGNTAAHVARSAPAGEAVPATSDLLDAKGVHTAHKLAPPELENAAGAGQRKSEGCVDSLAHASYAPASVASNLTSQSAAAGAGPEAATGTPTSADAATGVAKAEADASAVLLDATAEAPPAATCMPQQYAAELCAGSGALAAGLQLQPRSRGSLQPAGGACTPTATEGERAAASGIGGTHADAAAVPAVEAGTETSAGASLSDSAHSVCHPGIACSSAVPVTAQEQEDPALVTCASTPRASDTAMEPAVRSTMVGPVVPLPPGTTAAAALAAAAARGDIIMRRVCDAAEGVSMMTPFAATAAVGVQKQEMTPAADQLVAAGHNTTGGGALLAAGHPLDPLHAVPPGPALMASARLANRTAASDGGAAVGAFIAGLPPKPAAAAGGTAAVPLLWGPQWRRGGTDLSGGSYGFDIGITGTGTMTGPGVDSSGCNIQLERQTTPPHEAGGLRQVHALVGTLEDPTAAGSATSGLTGLVAAPAAAAALDDVRPRGPAASQTAAGPGGRTSTDAIGICSTSPPGPAAQQFGSCRRPVAVGSTAGHNGGVGAAAKKPLRAIVHRVRSYLRSGASSSVTDDPHCHACSTSAASPFGSPPGGTVCASVGQHYGGIAAGRRHSAAGTPLGARTSVGVFHQHRDKTAGGPATQESSSTQQSLAMGSPTLSECGGTCTTALRDLPCAVSPTGAPAMSPTDLSRAPHVRRPADVEGAATLLSTLSSGNVELQLVAGSSPQQAAGPAARGSCAGAYTSPSVGSTHNPACASMQPHCTHELHSGFHSGSSLVTCRRNNQDASHGFPKGGDHVAADFTDRTDRRDVRNTTDGDGYTHTARWFSRHGSASTSNLAGMNPAAGPAVLTAAAAAAVNTTAVTPVSSSGRSSANRTSPSALSRLTQALTSMHHSRQHHQQAAPAAPAPAAGRYTSGGGGSKTTLRQPPGRSYTFAAPAGTSPAVAMAAAVAAAGAALPAMGSSSGPAVGRGGGGSPLGMAAPGTMFPAAATQTTSMSISQLLSGSALEGAEAVGRPAPSPGSMYDSPESGAVVLRCHTNQGAPPPAQAAPQAAANATTRSDSGGSCLPALCEAAEHGTRDSGAAAHDPADSLQGMAPAAAVPQAQAHDAALCRRSSGSAGVAGVRTSSSGGLPPHPGRSRSRLSHVNSPLLPDSSVAQLPASRRTPQVIGGVVAGATVAASGAPEHSSAAACDHAARAPPSSSLHATPASPPRCPQYAFAFIKTAPNLQPRANGVSTGYGFMESCSGGTTPGASAGSPGSVRPSGGARDPNSCGRMHVPQQAGDMPTGSGAACGLGFGIQSSTQGSLLFNTIGGGTPSATPSLDATKLLAAALEPSGVANATGTDATNGNPAEERSGNNKAPASLLAADSAMQRPPVASGTVLTSGTLRELVATAGAAGTPRPGSTDDAAFHLPAALGHGAARRGPGGSRVQAAASPGLGPWGSSTGCAGIGAFFYSALATQAFVQPPISEAVEMDPETETGSVPPSNQRCLAGAASAAEGAGEGGGNGLAIGAATKAGASPAVQGARRRCLSQEYCSGLVEAPNGQDEDGSSRRFRRHSWKNFKQKMGALKKRLRQLLMT</sequence>
<dbReference type="EC" id="2.7.11.22" evidence="1"/>
<dbReference type="SMART" id="SM00220">
    <property type="entry name" value="S_TKc"/>
    <property type="match status" value="1"/>
</dbReference>
<dbReference type="FunFam" id="3.30.200.20:FF:000049">
    <property type="entry name" value="cyclin-dependent kinase-like 1 isoform X1"/>
    <property type="match status" value="1"/>
</dbReference>
<dbReference type="Gene3D" id="3.30.200.20">
    <property type="entry name" value="Phosphorylase Kinase, domain 1"/>
    <property type="match status" value="1"/>
</dbReference>
<evidence type="ECO:0000256" key="4">
    <source>
        <dbReference type="ARBA" id="ARBA00022741"/>
    </source>
</evidence>
<dbReference type="GO" id="GO:0035556">
    <property type="term" value="P:intracellular signal transduction"/>
    <property type="evidence" value="ECO:0000318"/>
    <property type="project" value="GO_Central"/>
</dbReference>
<feature type="compositionally biased region" description="Polar residues" evidence="9">
    <location>
        <begin position="991"/>
        <end position="1004"/>
    </location>
</feature>
<dbReference type="RefSeq" id="XP_042921648.1">
    <property type="nucleotide sequence ID" value="XM_043066352.1"/>
</dbReference>
<dbReference type="KEGG" id="cre:CHLRE_09g414650v5"/>
<dbReference type="Pfam" id="PF00069">
    <property type="entry name" value="Pkinase"/>
    <property type="match status" value="1"/>
</dbReference>
<dbReference type="InterPro" id="IPR011009">
    <property type="entry name" value="Kinase-like_dom_sf"/>
</dbReference>
<dbReference type="GO" id="GO:0005524">
    <property type="term" value="F:ATP binding"/>
    <property type="evidence" value="ECO:0007669"/>
    <property type="project" value="UniProtKB-KW"/>
</dbReference>
<keyword evidence="3" id="KW-0808">Transferase</keyword>
<dbReference type="ExpressionAtlas" id="A0A2K3DFY2">
    <property type="expression patterns" value="baseline and differential"/>
</dbReference>
<evidence type="ECO:0000256" key="8">
    <source>
        <dbReference type="ARBA" id="ARBA00048367"/>
    </source>
</evidence>
<feature type="region of interest" description="Disordered" evidence="9">
    <location>
        <begin position="1689"/>
        <end position="1710"/>
    </location>
</feature>
<dbReference type="InterPro" id="IPR008271">
    <property type="entry name" value="Ser/Thr_kinase_AS"/>
</dbReference>
<feature type="compositionally biased region" description="Low complexity" evidence="9">
    <location>
        <begin position="1251"/>
        <end position="1260"/>
    </location>
</feature>
<evidence type="ECO:0000256" key="6">
    <source>
        <dbReference type="ARBA" id="ARBA00022840"/>
    </source>
</evidence>
<dbReference type="Proteomes" id="UP000006906">
    <property type="component" value="Chromosome 9"/>
</dbReference>
<dbReference type="GO" id="GO:0004674">
    <property type="term" value="F:protein serine/threonine kinase activity"/>
    <property type="evidence" value="ECO:0000318"/>
    <property type="project" value="GO_Central"/>
</dbReference>
<proteinExistence type="predicted"/>
<dbReference type="GeneID" id="5722354"/>
<reference evidence="11 12" key="1">
    <citation type="journal article" date="2007" name="Science">
        <title>The Chlamydomonas genome reveals the evolution of key animal and plant functions.</title>
        <authorList>
            <person name="Merchant S.S."/>
            <person name="Prochnik S.E."/>
            <person name="Vallon O."/>
            <person name="Harris E.H."/>
            <person name="Karpowicz S.J."/>
            <person name="Witman G.B."/>
            <person name="Terry A."/>
            <person name="Salamov A."/>
            <person name="Fritz-Laylin L.K."/>
            <person name="Marechal-Drouard L."/>
            <person name="Marshall W.F."/>
            <person name="Qu L.H."/>
            <person name="Nelson D.R."/>
            <person name="Sanderfoot A.A."/>
            <person name="Spalding M.H."/>
            <person name="Kapitonov V.V."/>
            <person name="Ren Q."/>
            <person name="Ferris P."/>
            <person name="Lindquist E."/>
            <person name="Shapiro H."/>
            <person name="Lucas S.M."/>
            <person name="Grimwood J."/>
            <person name="Schmutz J."/>
            <person name="Cardol P."/>
            <person name="Cerutti H."/>
            <person name="Chanfreau G."/>
            <person name="Chen C.L."/>
            <person name="Cognat V."/>
            <person name="Croft M.T."/>
            <person name="Dent R."/>
            <person name="Dutcher S."/>
            <person name="Fernandez E."/>
            <person name="Fukuzawa H."/>
            <person name="Gonzalez-Ballester D."/>
            <person name="Gonzalez-Halphen D."/>
            <person name="Hallmann A."/>
            <person name="Hanikenne M."/>
            <person name="Hippler M."/>
            <person name="Inwood W."/>
            <person name="Jabbari K."/>
            <person name="Kalanon M."/>
            <person name="Kuras R."/>
            <person name="Lefebvre P.A."/>
            <person name="Lemaire S.D."/>
            <person name="Lobanov A.V."/>
            <person name="Lohr M."/>
            <person name="Manuell A."/>
            <person name="Meier I."/>
            <person name="Mets L."/>
            <person name="Mittag M."/>
            <person name="Mittelmeier T."/>
            <person name="Moroney J.V."/>
            <person name="Moseley J."/>
            <person name="Napoli C."/>
            <person name="Nedelcu A.M."/>
            <person name="Niyogi K."/>
            <person name="Novoselov S.V."/>
            <person name="Paulsen I.T."/>
            <person name="Pazour G."/>
            <person name="Purton S."/>
            <person name="Ral J.P."/>
            <person name="Riano-Pachon D.M."/>
            <person name="Riekhof W."/>
            <person name="Rymarquis L."/>
            <person name="Schroda M."/>
            <person name="Stern D."/>
            <person name="Umen J."/>
            <person name="Willows R."/>
            <person name="Wilson N."/>
            <person name="Zimmer S.L."/>
            <person name="Allmer J."/>
            <person name="Balk J."/>
            <person name="Bisova K."/>
            <person name="Chen C.J."/>
            <person name="Elias M."/>
            <person name="Gendler K."/>
            <person name="Hauser C."/>
            <person name="Lamb M.R."/>
            <person name="Ledford H."/>
            <person name="Long J.C."/>
            <person name="Minagawa J."/>
            <person name="Page M.D."/>
            <person name="Pan J."/>
            <person name="Pootakham W."/>
            <person name="Roje S."/>
            <person name="Rose A."/>
            <person name="Stahlberg E."/>
            <person name="Terauchi A.M."/>
            <person name="Yang P."/>
            <person name="Ball S."/>
            <person name="Bowler C."/>
            <person name="Dieckmann C.L."/>
            <person name="Gladyshev V.N."/>
            <person name="Green P."/>
            <person name="Jorgensen R."/>
            <person name="Mayfield S."/>
            <person name="Mueller-Roeber B."/>
            <person name="Rajamani S."/>
            <person name="Sayre R.T."/>
            <person name="Brokstein P."/>
            <person name="Dubchak I."/>
            <person name="Goodstein D."/>
            <person name="Hornick L."/>
            <person name="Huang Y.W."/>
            <person name="Jhaveri J."/>
            <person name="Luo Y."/>
            <person name="Martinez D."/>
            <person name="Ngau W.C."/>
            <person name="Otillar B."/>
            <person name="Poliakov A."/>
            <person name="Porter A."/>
            <person name="Szajkowski L."/>
            <person name="Werner G."/>
            <person name="Zhou K."/>
            <person name="Grigoriev I.V."/>
            <person name="Rokhsar D.S."/>
            <person name="Grossman A.R."/>
        </authorList>
    </citation>
    <scope>NUCLEOTIDE SEQUENCE [LARGE SCALE GENOMIC DNA]</scope>
    <source>
        <strain evidence="12">CC-503</strain>
    </source>
</reference>
<evidence type="ECO:0000256" key="1">
    <source>
        <dbReference type="ARBA" id="ARBA00012425"/>
    </source>
</evidence>
<feature type="region of interest" description="Disordered" evidence="9">
    <location>
        <begin position="1456"/>
        <end position="1511"/>
    </location>
</feature>
<feature type="domain" description="Protein kinase" evidence="10">
    <location>
        <begin position="4"/>
        <end position="318"/>
    </location>
</feature>
<evidence type="ECO:0000259" key="10">
    <source>
        <dbReference type="PROSITE" id="PS50011"/>
    </source>
</evidence>
<feature type="compositionally biased region" description="Polar residues" evidence="9">
    <location>
        <begin position="1689"/>
        <end position="1700"/>
    </location>
</feature>